<accession>M4ZBQ3</accession>
<dbReference type="Proteomes" id="UP000011841">
    <property type="component" value="Chromosome"/>
</dbReference>
<dbReference type="InterPro" id="IPR018376">
    <property type="entry name" value="Enoyl-CoA_hyd/isom_CS"/>
</dbReference>
<evidence type="ECO:0000256" key="2">
    <source>
        <dbReference type="ARBA" id="ARBA00023239"/>
    </source>
</evidence>
<gene>
    <name evidence="4" type="ORF">S58_51530</name>
</gene>
<sequence>MTVDDRVGIITFNNPDKRNAMSLEMWEGLGQALVALRDDADIRVVVLTGAGDKAFVSGADISQFEQSRHNAAASEDYARKSSAQRALLADYPKPTLACVRGFCLGGGLQIAMLTDMRFASEDSQFGIPAARLGIAYGYDGLRNLVALVGPSQARLLLYTGLRIDAAEALRIGLVDRMMANDELLPATLDIARTIAGNAPLAVQAAKITIAEVLKDESHRDLAAIRRIGDACMDSEDFREGRRAFMEKRKPAFKGR</sequence>
<evidence type="ECO:0000313" key="5">
    <source>
        <dbReference type="Proteomes" id="UP000011841"/>
    </source>
</evidence>
<keyword evidence="5" id="KW-1185">Reference proteome</keyword>
<reference evidence="4 5" key="1">
    <citation type="journal article" date="2013" name="Appl. Environ. Microbiol.">
        <title>Genome analysis suggests that the soil oligotrophic bacterium Agromonas oligotrophica (Bradyrhizobium oligotrophicum) is a nitrogen-fixing symbiont of Aeschynomene indica.</title>
        <authorList>
            <person name="Okubo T."/>
            <person name="Fukushima S."/>
            <person name="Itakura M."/>
            <person name="Oshima K."/>
            <person name="Longtonglang A."/>
            <person name="Teaumroong N."/>
            <person name="Mitsui H."/>
            <person name="Hattori M."/>
            <person name="Hattori R."/>
            <person name="Hattori T."/>
            <person name="Minamisawa K."/>
        </authorList>
    </citation>
    <scope>NUCLEOTIDE SEQUENCE [LARGE SCALE GENOMIC DNA]</scope>
    <source>
        <strain evidence="4 5">S58</strain>
    </source>
</reference>
<dbReference type="AlphaFoldDB" id="M4ZBQ3"/>
<organism evidence="4 5">
    <name type="scientific">Bradyrhizobium oligotrophicum S58</name>
    <dbReference type="NCBI Taxonomy" id="1245469"/>
    <lineage>
        <taxon>Bacteria</taxon>
        <taxon>Pseudomonadati</taxon>
        <taxon>Pseudomonadota</taxon>
        <taxon>Alphaproteobacteria</taxon>
        <taxon>Hyphomicrobiales</taxon>
        <taxon>Nitrobacteraceae</taxon>
        <taxon>Bradyrhizobium</taxon>
    </lineage>
</organism>
<dbReference type="InterPro" id="IPR014748">
    <property type="entry name" value="Enoyl-CoA_hydra_C"/>
</dbReference>
<dbReference type="GO" id="GO:0006635">
    <property type="term" value="P:fatty acid beta-oxidation"/>
    <property type="evidence" value="ECO:0007669"/>
    <property type="project" value="TreeGrafter"/>
</dbReference>
<dbReference type="CDD" id="cd06558">
    <property type="entry name" value="crotonase-like"/>
    <property type="match status" value="1"/>
</dbReference>
<dbReference type="EMBL" id="AP012603">
    <property type="protein sequence ID" value="BAM91132.1"/>
    <property type="molecule type" value="Genomic_DNA"/>
</dbReference>
<dbReference type="PROSITE" id="PS00166">
    <property type="entry name" value="ENOYL_COA_HYDRATASE"/>
    <property type="match status" value="1"/>
</dbReference>
<dbReference type="KEGG" id="aol:S58_51530"/>
<proteinExistence type="inferred from homology"/>
<dbReference type="GO" id="GO:0016829">
    <property type="term" value="F:lyase activity"/>
    <property type="evidence" value="ECO:0007669"/>
    <property type="project" value="UniProtKB-KW"/>
</dbReference>
<dbReference type="PANTHER" id="PTHR11941:SF54">
    <property type="entry name" value="ENOYL-COA HYDRATASE, MITOCHONDRIAL"/>
    <property type="match status" value="1"/>
</dbReference>
<dbReference type="STRING" id="1245469.S58_51530"/>
<dbReference type="HOGENOM" id="CLU_009834_7_3_5"/>
<evidence type="ECO:0000256" key="3">
    <source>
        <dbReference type="RuleBase" id="RU003707"/>
    </source>
</evidence>
<dbReference type="Gene3D" id="3.90.226.10">
    <property type="entry name" value="2-enoyl-CoA Hydratase, Chain A, domain 1"/>
    <property type="match status" value="1"/>
</dbReference>
<comment type="similarity">
    <text evidence="1 3">Belongs to the enoyl-CoA hydratase/isomerase family.</text>
</comment>
<dbReference type="Gene3D" id="1.10.12.10">
    <property type="entry name" value="Lyase 2-enoyl-coa Hydratase, Chain A, domain 2"/>
    <property type="match status" value="1"/>
</dbReference>
<dbReference type="InterPro" id="IPR029045">
    <property type="entry name" value="ClpP/crotonase-like_dom_sf"/>
</dbReference>
<protein>
    <submittedName>
        <fullName evidence="4">Putative enoyl-CoA hydratase</fullName>
    </submittedName>
</protein>
<dbReference type="PATRIC" id="fig|1245469.3.peg.5276"/>
<keyword evidence="2" id="KW-0456">Lyase</keyword>
<evidence type="ECO:0000256" key="1">
    <source>
        <dbReference type="ARBA" id="ARBA00005254"/>
    </source>
</evidence>
<dbReference type="SUPFAM" id="SSF52096">
    <property type="entry name" value="ClpP/crotonase"/>
    <property type="match status" value="1"/>
</dbReference>
<dbReference type="Pfam" id="PF00378">
    <property type="entry name" value="ECH_1"/>
    <property type="match status" value="1"/>
</dbReference>
<evidence type="ECO:0000313" key="4">
    <source>
        <dbReference type="EMBL" id="BAM91132.1"/>
    </source>
</evidence>
<dbReference type="NCBIfam" id="NF004781">
    <property type="entry name" value="PRK06127.1"/>
    <property type="match status" value="1"/>
</dbReference>
<dbReference type="InterPro" id="IPR001753">
    <property type="entry name" value="Enoyl-CoA_hydra/iso"/>
</dbReference>
<name>M4ZBQ3_9BRAD</name>
<dbReference type="PANTHER" id="PTHR11941">
    <property type="entry name" value="ENOYL-COA HYDRATASE-RELATED"/>
    <property type="match status" value="1"/>
</dbReference>
<dbReference type="eggNOG" id="COG1024">
    <property type="taxonomic scope" value="Bacteria"/>
</dbReference>